<dbReference type="EMBL" id="CALNXK010000082">
    <property type="protein sequence ID" value="CAH3147808.1"/>
    <property type="molecule type" value="Genomic_DNA"/>
</dbReference>
<protein>
    <recommendedName>
        <fullName evidence="4">Fibrinogen C-terminal domain-containing protein</fullName>
    </recommendedName>
</protein>
<dbReference type="PANTHER" id="PTHR33834:SF2">
    <property type="entry name" value="SIGNALING PEPTIDE TAXIMIN 1"/>
    <property type="match status" value="1"/>
</dbReference>
<comment type="caution">
    <text evidence="2">The sequence shown here is derived from an EMBL/GenBank/DDBJ whole genome shotgun (WGS) entry which is preliminary data.</text>
</comment>
<dbReference type="PANTHER" id="PTHR33834">
    <property type="entry name" value="SIGNALING PEPTIDE TAXIMIN 2"/>
    <property type="match status" value="1"/>
</dbReference>
<feature type="coiled-coil region" evidence="1">
    <location>
        <begin position="419"/>
        <end position="458"/>
    </location>
</feature>
<evidence type="ECO:0000313" key="3">
    <source>
        <dbReference type="Proteomes" id="UP001159405"/>
    </source>
</evidence>
<dbReference type="InterPro" id="IPR055283">
    <property type="entry name" value="TAXIMIN_1/2"/>
</dbReference>
<dbReference type="Proteomes" id="UP001159405">
    <property type="component" value="Unassembled WGS sequence"/>
</dbReference>
<sequence>DGKKPPAVCNCNLTNLTVNQDSQFSGAVKNLEMKLDKILAQNVDTKIQKLLERNSKIQLDKLIGLLNKTAPPDVVTTTSSNETDNCDSTLKKMETNLEKLIIKTLETKLEKLLQQNLETKLERLTALINKTGDPEIETKSLNATCDAALKKLETKLEKIRILTNKAYLSAISSSSSCKELFDMHNFTTSRVHTLKFGSQKIPVYCHMGDFGCGDGGWTLAMKIDGTKKTFHYDSHFWSDKKPYNFAGGRTGFDSQETKLPTYWNTAFSKICLGMKIGHQLRFVTVNKYASSLYSLIADGRYRATSLGRNKWKTMIGSQASLQTNCNKEGFNAICGCKRCSKARIGITSNENNDCHTCDSRIGFGTGGIPDNSSTCGNEASYSPDNGDKHIKTMGYILVQRRFHHVPGLFSLFSFILVNKELEKLIANKLETKLEKLLQQNLETKLEKLTATCQDAFKRVESKLEIIIAQSNKTLLSGTVSFISKNTYFRLSNYLFSNRFTTSRVYTLKFGSRTIPVYCRMGDFGCGDGGWTLAMKIDGTKKTFHYDSHLWSNKNTYNIAGGRTGFDSQETKLPTYWNTAFSKICLGMKIGHQLRFVTINKYATSLYSLIADGQYRATSLGRNKWKTLIGSQASLQTNCNKEGFNAICSSKRNSKARIGITSNEVNDCVGCDSGSGLALGESPITAIHVGMTLHGHQTMETSTSRLWVTSWFSNKS</sequence>
<reference evidence="2 3" key="1">
    <citation type="submission" date="2022-05" db="EMBL/GenBank/DDBJ databases">
        <authorList>
            <consortium name="Genoscope - CEA"/>
            <person name="William W."/>
        </authorList>
    </citation>
    <scope>NUCLEOTIDE SEQUENCE [LARGE SCALE GENOMIC DNA]</scope>
</reference>
<evidence type="ECO:0008006" key="4">
    <source>
        <dbReference type="Google" id="ProtNLM"/>
    </source>
</evidence>
<evidence type="ECO:0000313" key="2">
    <source>
        <dbReference type="EMBL" id="CAH3147808.1"/>
    </source>
</evidence>
<feature type="non-terminal residue" evidence="2">
    <location>
        <position position="1"/>
    </location>
</feature>
<organism evidence="2 3">
    <name type="scientific">Porites lobata</name>
    <dbReference type="NCBI Taxonomy" id="104759"/>
    <lineage>
        <taxon>Eukaryota</taxon>
        <taxon>Metazoa</taxon>
        <taxon>Cnidaria</taxon>
        <taxon>Anthozoa</taxon>
        <taxon>Hexacorallia</taxon>
        <taxon>Scleractinia</taxon>
        <taxon>Fungiina</taxon>
        <taxon>Poritidae</taxon>
        <taxon>Porites</taxon>
    </lineage>
</organism>
<keyword evidence="3" id="KW-1185">Reference proteome</keyword>
<proteinExistence type="predicted"/>
<gene>
    <name evidence="2" type="ORF">PLOB_00046241</name>
</gene>
<accession>A0ABN8PPF5</accession>
<name>A0ABN8PPF5_9CNID</name>
<keyword evidence="1" id="KW-0175">Coiled coil</keyword>
<evidence type="ECO:0000256" key="1">
    <source>
        <dbReference type="SAM" id="Coils"/>
    </source>
</evidence>